<name>A0A494X6T5_9BACL</name>
<feature type="domain" description="DUF4190" evidence="2">
    <location>
        <begin position="28"/>
        <end position="93"/>
    </location>
</feature>
<gene>
    <name evidence="3" type="ORF">D7Z26_24860</name>
</gene>
<organism evidence="3 4">
    <name type="scientific">Cohnella endophytica</name>
    <dbReference type="NCBI Taxonomy" id="2419778"/>
    <lineage>
        <taxon>Bacteria</taxon>
        <taxon>Bacillati</taxon>
        <taxon>Bacillota</taxon>
        <taxon>Bacilli</taxon>
        <taxon>Bacillales</taxon>
        <taxon>Paenibacillaceae</taxon>
        <taxon>Cohnella</taxon>
    </lineage>
</organism>
<comment type="caution">
    <text evidence="3">The sequence shown here is derived from an EMBL/GenBank/DDBJ whole genome shotgun (WGS) entry which is preliminary data.</text>
</comment>
<keyword evidence="1" id="KW-1133">Transmembrane helix</keyword>
<accession>A0A494X6T5</accession>
<dbReference type="Proteomes" id="UP000282076">
    <property type="component" value="Unassembled WGS sequence"/>
</dbReference>
<dbReference type="Pfam" id="PF13828">
    <property type="entry name" value="DUF4190"/>
    <property type="match status" value="1"/>
</dbReference>
<evidence type="ECO:0000259" key="2">
    <source>
        <dbReference type="Pfam" id="PF13828"/>
    </source>
</evidence>
<proteinExistence type="predicted"/>
<keyword evidence="1" id="KW-0472">Membrane</keyword>
<feature type="transmembrane region" description="Helical" evidence="1">
    <location>
        <begin position="77"/>
        <end position="99"/>
    </location>
</feature>
<keyword evidence="1" id="KW-0812">Transmembrane</keyword>
<dbReference type="EMBL" id="RBZM01000013">
    <property type="protein sequence ID" value="RKP46308.1"/>
    <property type="molecule type" value="Genomic_DNA"/>
</dbReference>
<evidence type="ECO:0000313" key="3">
    <source>
        <dbReference type="EMBL" id="RKP46308.1"/>
    </source>
</evidence>
<keyword evidence="4" id="KW-1185">Reference proteome</keyword>
<dbReference type="AlphaFoldDB" id="A0A494X6T5"/>
<evidence type="ECO:0000313" key="4">
    <source>
        <dbReference type="Proteomes" id="UP000282076"/>
    </source>
</evidence>
<protein>
    <submittedName>
        <fullName evidence="3">DUF4190 domain-containing protein</fullName>
    </submittedName>
</protein>
<sequence>MILREYLGRGLPLRNEGILEKKVLNRKAVTSLVLGVLSIALFFIYVRFILGVIGLIIGVVALKEIRLNEQSGRRTTITGIVCSCLGMIMPILLMTIMYVNRN</sequence>
<reference evidence="3 4" key="1">
    <citation type="submission" date="2018-10" db="EMBL/GenBank/DDBJ databases">
        <title>Cohnella sp. M2MS4P-1, whole genome shotgun sequence.</title>
        <authorList>
            <person name="Tuo L."/>
        </authorList>
    </citation>
    <scope>NUCLEOTIDE SEQUENCE [LARGE SCALE GENOMIC DNA]</scope>
    <source>
        <strain evidence="3 4">M2MS4P-1</strain>
    </source>
</reference>
<evidence type="ECO:0000256" key="1">
    <source>
        <dbReference type="SAM" id="Phobius"/>
    </source>
</evidence>
<feature type="transmembrane region" description="Helical" evidence="1">
    <location>
        <begin position="32"/>
        <end position="57"/>
    </location>
</feature>
<dbReference type="InterPro" id="IPR025241">
    <property type="entry name" value="DUF4190"/>
</dbReference>